<dbReference type="Gene3D" id="1.20.1280.50">
    <property type="match status" value="1"/>
</dbReference>
<sequence>MEDADRKIRKTEEKAGTKLPLVLCEKILLRLDVKALSRFKCVCNGWHDLISSSRFIRRHLDLSIADPEQNHHRVFLIFPLTTIDYRYFGFHVERKYCNKIIDKPLRYPREMSPFYLEIIGSCDGLICLLSGVKDKSIIIWNPSSQELVTSPLPFNHADLGFYWFGRDCMSDGYKLLVSSHRKYHKIYELSPYEGLYDWRKHKDEVIRPTRAFEKRGTYFNGNVYWPCLQNRHIVVSYNLSNAEVRGVPAPDIIRGNASFTLGVFDGSLCAICKPYKNFEIWTMKECSLGQYYWTNLIQLEGFEANSNMLRPLGALRNGDLIVDVDQKTLQRYYFNGNTPRIVKTHNVNHGMLSDAITYVESLVSPIDSIQFGPQQLRMTNEAHGCAR</sequence>
<dbReference type="Proteomes" id="UP001652660">
    <property type="component" value="Chromosome 3e"/>
</dbReference>
<dbReference type="RefSeq" id="XP_027120323.1">
    <property type="nucleotide sequence ID" value="XM_027264522.1"/>
</dbReference>
<reference evidence="3" key="2">
    <citation type="submission" date="2025-08" db="UniProtKB">
        <authorList>
            <consortium name="RefSeq"/>
        </authorList>
    </citation>
    <scope>IDENTIFICATION</scope>
    <source>
        <tissue evidence="3">Leaves</tissue>
    </source>
</reference>
<dbReference type="SUPFAM" id="SSF81383">
    <property type="entry name" value="F-box domain"/>
    <property type="match status" value="1"/>
</dbReference>
<dbReference type="OrthoDB" id="591557at2759"/>
<dbReference type="Pfam" id="PF07734">
    <property type="entry name" value="FBA_1"/>
    <property type="match status" value="1"/>
</dbReference>
<dbReference type="InterPro" id="IPR036047">
    <property type="entry name" value="F-box-like_dom_sf"/>
</dbReference>
<dbReference type="InterPro" id="IPR001810">
    <property type="entry name" value="F-box_dom"/>
</dbReference>
<organism evidence="2 3">
    <name type="scientific">Coffea arabica</name>
    <name type="common">Arabian coffee</name>
    <dbReference type="NCBI Taxonomy" id="13443"/>
    <lineage>
        <taxon>Eukaryota</taxon>
        <taxon>Viridiplantae</taxon>
        <taxon>Streptophyta</taxon>
        <taxon>Embryophyta</taxon>
        <taxon>Tracheophyta</taxon>
        <taxon>Spermatophyta</taxon>
        <taxon>Magnoliopsida</taxon>
        <taxon>eudicotyledons</taxon>
        <taxon>Gunneridae</taxon>
        <taxon>Pentapetalae</taxon>
        <taxon>asterids</taxon>
        <taxon>lamiids</taxon>
        <taxon>Gentianales</taxon>
        <taxon>Rubiaceae</taxon>
        <taxon>Ixoroideae</taxon>
        <taxon>Gardenieae complex</taxon>
        <taxon>Bertiereae - Coffeeae clade</taxon>
        <taxon>Coffeeae</taxon>
        <taxon>Coffea</taxon>
    </lineage>
</organism>
<dbReference type="NCBIfam" id="TIGR01640">
    <property type="entry name" value="F_box_assoc_1"/>
    <property type="match status" value="1"/>
</dbReference>
<accession>A0A6P6WXY0</accession>
<name>A0A6P6WXY0_COFAR</name>
<dbReference type="GeneID" id="113737270"/>
<proteinExistence type="predicted"/>
<reference evidence="2" key="1">
    <citation type="journal article" date="2025" name="Foods">
        <title>Unveiling the Microbial Signatures of Arabica Coffee Cherries: Insights into Ripeness Specific Diversity, Functional Traits, and Implications for Quality and Safety.</title>
        <authorList>
            <consortium name="RefSeq"/>
            <person name="Tenea G.N."/>
            <person name="Cifuentes V."/>
            <person name="Reyes P."/>
            <person name="Cevallos-Vallejos M."/>
        </authorList>
    </citation>
    <scope>NUCLEOTIDE SEQUENCE [LARGE SCALE GENOMIC DNA]</scope>
</reference>
<dbReference type="PROSITE" id="PS50181">
    <property type="entry name" value="FBOX"/>
    <property type="match status" value="1"/>
</dbReference>
<feature type="domain" description="F-box" evidence="1">
    <location>
        <begin position="13"/>
        <end position="59"/>
    </location>
</feature>
<dbReference type="InterPro" id="IPR017451">
    <property type="entry name" value="F-box-assoc_interact_dom"/>
</dbReference>
<dbReference type="InterPro" id="IPR006527">
    <property type="entry name" value="F-box-assoc_dom_typ1"/>
</dbReference>
<dbReference type="PANTHER" id="PTHR31672">
    <property type="entry name" value="BNACNNG10540D PROTEIN"/>
    <property type="match status" value="1"/>
</dbReference>
<dbReference type="Pfam" id="PF00646">
    <property type="entry name" value="F-box"/>
    <property type="match status" value="1"/>
</dbReference>
<evidence type="ECO:0000259" key="1">
    <source>
        <dbReference type="PROSITE" id="PS50181"/>
    </source>
</evidence>
<dbReference type="PANTHER" id="PTHR31672:SF13">
    <property type="entry name" value="F-BOX PROTEIN CPR30-LIKE"/>
    <property type="match status" value="1"/>
</dbReference>
<gene>
    <name evidence="3" type="primary">LOC113737270</name>
</gene>
<dbReference type="InterPro" id="IPR050796">
    <property type="entry name" value="SCF_F-box_component"/>
</dbReference>
<evidence type="ECO:0000313" key="2">
    <source>
        <dbReference type="Proteomes" id="UP001652660"/>
    </source>
</evidence>
<dbReference type="InterPro" id="IPR011043">
    <property type="entry name" value="Gal_Oxase/kelch_b-propeller"/>
</dbReference>
<dbReference type="SMART" id="SM00256">
    <property type="entry name" value="FBOX"/>
    <property type="match status" value="1"/>
</dbReference>
<dbReference type="AlphaFoldDB" id="A0A6P6WXY0"/>
<protein>
    <submittedName>
        <fullName evidence="3">F-box/kelch-repeat protein At3g23880-like</fullName>
    </submittedName>
</protein>
<evidence type="ECO:0000313" key="3">
    <source>
        <dbReference type="RefSeq" id="XP_027120323.1"/>
    </source>
</evidence>
<dbReference type="SUPFAM" id="SSF50965">
    <property type="entry name" value="Galactose oxidase, central domain"/>
    <property type="match status" value="1"/>
</dbReference>
<keyword evidence="2" id="KW-1185">Reference proteome</keyword>